<dbReference type="Pfam" id="PF24626">
    <property type="entry name" value="SH3_Tf2-1"/>
    <property type="match status" value="1"/>
</dbReference>
<dbReference type="EMBL" id="OX451741">
    <property type="protein sequence ID" value="CAI8617039.1"/>
    <property type="molecule type" value="Genomic_DNA"/>
</dbReference>
<dbReference type="Proteomes" id="UP001157006">
    <property type="component" value="Chromosome 6"/>
</dbReference>
<accession>A0AAV1B2P0</accession>
<dbReference type="AlphaFoldDB" id="A0AAV1B2P0"/>
<name>A0AAV1B2P0_VICFA</name>
<reference evidence="3 4" key="1">
    <citation type="submission" date="2023-01" db="EMBL/GenBank/DDBJ databases">
        <authorList>
            <person name="Kreplak J."/>
        </authorList>
    </citation>
    <scope>NUCLEOTIDE SEQUENCE [LARGE SCALE GENOMIC DNA]</scope>
</reference>
<dbReference type="InterPro" id="IPR056924">
    <property type="entry name" value="SH3_Tf2-1"/>
</dbReference>
<dbReference type="PANTHER" id="PTHR46148:SF52">
    <property type="entry name" value="OS04G0603800 PROTEIN"/>
    <property type="match status" value="1"/>
</dbReference>
<feature type="region of interest" description="Disordered" evidence="1">
    <location>
        <begin position="89"/>
        <end position="170"/>
    </location>
</feature>
<dbReference type="PANTHER" id="PTHR46148">
    <property type="entry name" value="CHROMO DOMAIN-CONTAINING PROTEIN"/>
    <property type="match status" value="1"/>
</dbReference>
<organism evidence="3 4">
    <name type="scientific">Vicia faba</name>
    <name type="common">Broad bean</name>
    <name type="synonym">Faba vulgaris</name>
    <dbReference type="NCBI Taxonomy" id="3906"/>
    <lineage>
        <taxon>Eukaryota</taxon>
        <taxon>Viridiplantae</taxon>
        <taxon>Streptophyta</taxon>
        <taxon>Embryophyta</taxon>
        <taxon>Tracheophyta</taxon>
        <taxon>Spermatophyta</taxon>
        <taxon>Magnoliopsida</taxon>
        <taxon>eudicotyledons</taxon>
        <taxon>Gunneridae</taxon>
        <taxon>Pentapetalae</taxon>
        <taxon>rosids</taxon>
        <taxon>fabids</taxon>
        <taxon>Fabales</taxon>
        <taxon>Fabaceae</taxon>
        <taxon>Papilionoideae</taxon>
        <taxon>50 kb inversion clade</taxon>
        <taxon>NPAAA clade</taxon>
        <taxon>Hologalegina</taxon>
        <taxon>IRL clade</taxon>
        <taxon>Fabeae</taxon>
        <taxon>Vicia</taxon>
    </lineage>
</organism>
<proteinExistence type="predicted"/>
<gene>
    <name evidence="3" type="ORF">VFH_VI057480</name>
</gene>
<keyword evidence="4" id="KW-1185">Reference proteome</keyword>
<evidence type="ECO:0000313" key="3">
    <source>
        <dbReference type="EMBL" id="CAI8617039.1"/>
    </source>
</evidence>
<evidence type="ECO:0000313" key="4">
    <source>
        <dbReference type="Proteomes" id="UP001157006"/>
    </source>
</evidence>
<evidence type="ECO:0000259" key="2">
    <source>
        <dbReference type="Pfam" id="PF24626"/>
    </source>
</evidence>
<protein>
    <recommendedName>
        <fullName evidence="2">Tf2-1-like SH3-like domain-containing protein</fullName>
    </recommendedName>
</protein>
<feature type="domain" description="Tf2-1-like SH3-like" evidence="2">
    <location>
        <begin position="17"/>
        <end position="81"/>
    </location>
</feature>
<sequence length="170" mass="19417">MEKQANIKRIPFTFNVGDQVLLKHQPYRQQIVTRRTSEKLTKIYFGPFQIINRVEEVAFMLDLPSSSRIHHVVHVSLLRPYFGSNPTGDFKPLPSQKPYDFLEPHQLPDTPSTHDPEAPSVPHGFASEVRNSTSSLLEKNVSGCLEPPFASKKNNKNTFEGHRKSDFKSF</sequence>
<evidence type="ECO:0000256" key="1">
    <source>
        <dbReference type="SAM" id="MobiDB-lite"/>
    </source>
</evidence>
<feature type="compositionally biased region" description="Basic and acidic residues" evidence="1">
    <location>
        <begin position="159"/>
        <end position="170"/>
    </location>
</feature>